<proteinExistence type="predicted"/>
<reference evidence="1 2" key="1">
    <citation type="journal article" date="2019" name="bioRxiv">
        <title>Bacteria contribute to plant secondary compound degradation in a generalist herbivore system.</title>
        <authorList>
            <person name="Francoeur C.B."/>
            <person name="Khadempour L."/>
            <person name="Moreira-Soto R.D."/>
            <person name="Gotting K."/>
            <person name="Book A.J."/>
            <person name="Pinto-Tomas A.A."/>
            <person name="Keefover-Ring K."/>
            <person name="Currie C.R."/>
        </authorList>
    </citation>
    <scope>NUCLEOTIDE SEQUENCE [LARGE SCALE GENOMIC DNA]</scope>
    <source>
        <strain evidence="1">Al-1710</strain>
    </source>
</reference>
<sequence>MKGVIRIGDTLSSGGTVLQGSSGVRFQGKEVSCAGDKVVCSAHGGTTIAEGDEVAKINGKPVALQGHRCGCGCTLISSLPIAGRRQ</sequence>
<evidence type="ECO:0000313" key="1">
    <source>
        <dbReference type="EMBL" id="NIG18272.1"/>
    </source>
</evidence>
<dbReference type="Gene3D" id="2.60.200.60">
    <property type="match status" value="1"/>
</dbReference>
<gene>
    <name evidence="1" type="ORF">F3J37_06200</name>
</gene>
<keyword evidence="2" id="KW-1185">Reference proteome</keyword>
<dbReference type="InterPro" id="IPR008727">
    <property type="entry name" value="PAAR_motif"/>
</dbReference>
<comment type="caution">
    <text evidence="1">The sequence shown here is derived from an EMBL/GenBank/DDBJ whole genome shotgun (WGS) entry which is preliminary data.</text>
</comment>
<dbReference type="Pfam" id="PF05488">
    <property type="entry name" value="PAAR_motif"/>
    <property type="match status" value="1"/>
</dbReference>
<name>A0ABX0RNA1_9GAMM</name>
<dbReference type="Proteomes" id="UP001515780">
    <property type="component" value="Unassembled WGS sequence"/>
</dbReference>
<protein>
    <submittedName>
        <fullName evidence="1">PAAR domain-containing protein</fullName>
    </submittedName>
</protein>
<dbReference type="CDD" id="cd14744">
    <property type="entry name" value="PAAR_CT_2"/>
    <property type="match status" value="1"/>
</dbReference>
<organism evidence="1 2">
    <name type="scientific">Candidatus Pantoea communis</name>
    <dbReference type="NCBI Taxonomy" id="2608354"/>
    <lineage>
        <taxon>Bacteria</taxon>
        <taxon>Pseudomonadati</taxon>
        <taxon>Pseudomonadota</taxon>
        <taxon>Gammaproteobacteria</taxon>
        <taxon>Enterobacterales</taxon>
        <taxon>Erwiniaceae</taxon>
        <taxon>Pantoea</taxon>
    </lineage>
</organism>
<dbReference type="RefSeq" id="WP_166932440.1">
    <property type="nucleotide sequence ID" value="NZ_VWXC01000003.1"/>
</dbReference>
<accession>A0ABX0RNA1</accession>
<dbReference type="EMBL" id="VWXC01000003">
    <property type="protein sequence ID" value="NIG18272.1"/>
    <property type="molecule type" value="Genomic_DNA"/>
</dbReference>
<evidence type="ECO:0000313" key="2">
    <source>
        <dbReference type="Proteomes" id="UP001515780"/>
    </source>
</evidence>